<sequence length="585" mass="64465">MGHLIEEIKIKNFKSCNDTTLFLSDYTPLVGYNNAGKSNCLAAINWLLKKKTLDISFFNNPTQPIIVEADIVGISTALLGQMTTAHANSISPYLYGVNNNKLTIKREQASPTSTATSIKIHVWDNSASQWASNPTGIDNALKAILPEPIRIGAMENAAEDASKAKNTTTIGKLLANITQQVQAAHANQIKTHLDNISSLIASDGSTRLSQLSTIDQSLNSKIQDLFPDIRVKLHFPTPTEEELLTSGTIKVLESNSTDERDFSSYGHGAQRSIQMGLVRHLADVSNPHGITTKLLLIDEPELYLHPFGIEQVREALISLSENGYQVIFSTHSANMITAEEAPKTLLIRKDASNCTYSRLRLSDAIQTVVSDSTHQMEQLFSLSHSSHILFSEKVILTEGKTELRLLPYIYKVIKNRAMGIDKYALVAQSGVGDTKKSMAILNAMDLPAKAICDLDFITRAIKNGFLPQNDPDVAAIKTIFQQIAGTHGMNLTNQHWPQNTQAISAAQCFEKLAIEPSAIPHIQNIHDNLKSQGIWLWKLGAIEVYLGLTGKDEAHWAQFKTDVQANGINNVCANYQELADFINWL</sequence>
<feature type="domain" description="Endonuclease GajA/Old nuclease/RecF-like AAA" evidence="1">
    <location>
        <begin position="154"/>
        <end position="336"/>
    </location>
</feature>
<protein>
    <submittedName>
        <fullName evidence="3">ATP-dependent OLD family endonuclease</fullName>
    </submittedName>
</protein>
<accession>A0AAN0SEN3</accession>
<feature type="domain" description="Endonuclease GajA/Old nuclease/RecF-like AAA" evidence="1">
    <location>
        <begin position="5"/>
        <end position="112"/>
    </location>
</feature>
<dbReference type="InterPro" id="IPR034139">
    <property type="entry name" value="TOPRIM_OLD"/>
</dbReference>
<dbReference type="PANTHER" id="PTHR43581">
    <property type="entry name" value="ATP/GTP PHOSPHATASE"/>
    <property type="match status" value="1"/>
</dbReference>
<proteinExistence type="predicted"/>
<dbReference type="CDD" id="cd00267">
    <property type="entry name" value="ABC_ATPase"/>
    <property type="match status" value="1"/>
</dbReference>
<dbReference type="Pfam" id="PF20469">
    <property type="entry name" value="OLD-like_TOPRIM"/>
    <property type="match status" value="1"/>
</dbReference>
<dbReference type="KEGG" id="vcy:IX92_18590"/>
<keyword evidence="3" id="KW-0540">Nuclease</keyword>
<dbReference type="Gene3D" id="3.40.50.300">
    <property type="entry name" value="P-loop containing nucleotide triphosphate hydrolases"/>
    <property type="match status" value="1"/>
</dbReference>
<dbReference type="AlphaFoldDB" id="A0AAN0SEN3"/>
<evidence type="ECO:0000313" key="4">
    <source>
        <dbReference type="Proteomes" id="UP000030081"/>
    </source>
</evidence>
<dbReference type="InterPro" id="IPR051396">
    <property type="entry name" value="Bact_Antivir_Def_Nuclease"/>
</dbReference>
<name>A0AAN0SEN3_9VIBR</name>
<reference evidence="3 4" key="1">
    <citation type="submission" date="2014-10" db="EMBL/GenBank/DDBJ databases">
        <title>The Complete Genome Sequence for the Shellfish Pathogen Vibrio coralliilyticus RE98 Isolated from a Shellfish Hatchery.</title>
        <authorList>
            <person name="Richards G.P."/>
            <person name="Bono J.L."/>
            <person name="Watson M.A."/>
            <person name="Needleman D.S."/>
        </authorList>
    </citation>
    <scope>NUCLEOTIDE SEQUENCE [LARGE SCALE GENOMIC DNA]</scope>
    <source>
        <strain evidence="3 4">RE98</strain>
    </source>
</reference>
<keyword evidence="4" id="KW-1185">Reference proteome</keyword>
<dbReference type="GO" id="GO:0004519">
    <property type="term" value="F:endonuclease activity"/>
    <property type="evidence" value="ECO:0007669"/>
    <property type="project" value="UniProtKB-KW"/>
</dbReference>
<keyword evidence="3" id="KW-0255">Endonuclease</keyword>
<evidence type="ECO:0000313" key="3">
    <source>
        <dbReference type="EMBL" id="AIW21042.1"/>
    </source>
</evidence>
<dbReference type="SUPFAM" id="SSF52540">
    <property type="entry name" value="P-loop containing nucleoside triphosphate hydrolases"/>
    <property type="match status" value="1"/>
</dbReference>
<dbReference type="PANTHER" id="PTHR43581:SF4">
    <property type="entry name" value="ATP_GTP PHOSPHATASE"/>
    <property type="match status" value="1"/>
</dbReference>
<dbReference type="InterPro" id="IPR027417">
    <property type="entry name" value="P-loop_NTPase"/>
</dbReference>
<gene>
    <name evidence="3" type="ORF">IX92_18590</name>
</gene>
<keyword evidence="3" id="KW-0378">Hydrolase</keyword>
<organism evidence="3 4">
    <name type="scientific">Vibrio coralliilyticus</name>
    <dbReference type="NCBI Taxonomy" id="190893"/>
    <lineage>
        <taxon>Bacteria</taxon>
        <taxon>Pseudomonadati</taxon>
        <taxon>Pseudomonadota</taxon>
        <taxon>Gammaproteobacteria</taxon>
        <taxon>Vibrionales</taxon>
        <taxon>Vibrionaceae</taxon>
        <taxon>Vibrio</taxon>
    </lineage>
</organism>
<dbReference type="EMBL" id="CP009618">
    <property type="protein sequence ID" value="AIW21042.1"/>
    <property type="molecule type" value="Genomic_DNA"/>
</dbReference>
<dbReference type="Pfam" id="PF13175">
    <property type="entry name" value="AAA_15"/>
    <property type="match status" value="2"/>
</dbReference>
<dbReference type="InterPro" id="IPR041685">
    <property type="entry name" value="AAA_GajA/Old/RecF-like"/>
</dbReference>
<evidence type="ECO:0000259" key="2">
    <source>
        <dbReference type="Pfam" id="PF20469"/>
    </source>
</evidence>
<dbReference type="Proteomes" id="UP000030081">
    <property type="component" value="Chromosome 2"/>
</dbReference>
<dbReference type="RefSeq" id="WP_043010061.1">
    <property type="nucleotide sequence ID" value="NZ_CP009618.1"/>
</dbReference>
<feature type="domain" description="OLD protein-like TOPRIM" evidence="2">
    <location>
        <begin position="389"/>
        <end position="455"/>
    </location>
</feature>
<evidence type="ECO:0000259" key="1">
    <source>
        <dbReference type="Pfam" id="PF13175"/>
    </source>
</evidence>